<evidence type="ECO:0000256" key="5">
    <source>
        <dbReference type="ARBA" id="ARBA00022679"/>
    </source>
</evidence>
<name>A0ABX3PAZ4_9HYPH</name>
<dbReference type="SMART" id="SM00388">
    <property type="entry name" value="HisKA"/>
    <property type="match status" value="1"/>
</dbReference>
<dbReference type="CDD" id="cd00082">
    <property type="entry name" value="HisKA"/>
    <property type="match status" value="1"/>
</dbReference>
<evidence type="ECO:0000256" key="11">
    <source>
        <dbReference type="ARBA" id="ARBA00023012"/>
    </source>
</evidence>
<keyword evidence="8 12" id="KW-0418">Kinase</keyword>
<keyword evidence="5 12" id="KW-0808">Transferase</keyword>
<accession>A0ABX3PAZ4</accession>
<comment type="catalytic activity">
    <reaction evidence="1 12">
        <text>ATP + protein L-histidine = ADP + protein N-phospho-L-histidine.</text>
        <dbReference type="EC" id="2.7.13.3"/>
    </reaction>
</comment>
<comment type="function">
    <text evidence="12">Member of the two-component regulatory system DctB/DctD involved in the transport of C4-dicarboxylates. DctB functions as a membrane-associated protein kinase that phosphorylates DctD in response to environmental signals.</text>
</comment>
<dbReference type="Gene3D" id="3.30.565.10">
    <property type="entry name" value="Histidine kinase-like ATPase, C-terminal domain"/>
    <property type="match status" value="1"/>
</dbReference>
<feature type="domain" description="Histidine kinase" evidence="13">
    <location>
        <begin position="383"/>
        <end position="596"/>
    </location>
</feature>
<comment type="caution">
    <text evidence="14">The sequence shown here is derived from an EMBL/GenBank/DDBJ whole genome shotgun (WGS) entry which is preliminary data.</text>
</comment>
<evidence type="ECO:0000256" key="3">
    <source>
        <dbReference type="ARBA" id="ARBA00022475"/>
    </source>
</evidence>
<dbReference type="Pfam" id="PF02518">
    <property type="entry name" value="HATPase_c"/>
    <property type="match status" value="1"/>
</dbReference>
<dbReference type="EMBL" id="MSPX01000016">
    <property type="protein sequence ID" value="OQP85061.1"/>
    <property type="molecule type" value="Genomic_DNA"/>
</dbReference>
<dbReference type="Proteomes" id="UP000192652">
    <property type="component" value="Unassembled WGS sequence"/>
</dbReference>
<evidence type="ECO:0000256" key="9">
    <source>
        <dbReference type="ARBA" id="ARBA00022840"/>
    </source>
</evidence>
<comment type="subcellular location">
    <subcellularLocation>
        <location evidence="12">Cell inner membrane</location>
    </subcellularLocation>
    <subcellularLocation>
        <location evidence="2">Cell membrane</location>
        <topology evidence="2">Multi-pass membrane protein</topology>
    </subcellularLocation>
</comment>
<dbReference type="InterPro" id="IPR029151">
    <property type="entry name" value="Sensor-like_sf"/>
</dbReference>
<dbReference type="Gene3D" id="3.30.450.20">
    <property type="entry name" value="PAS domain"/>
    <property type="match status" value="2"/>
</dbReference>
<dbReference type="SUPFAM" id="SSF47384">
    <property type="entry name" value="Homodimeric domain of signal transducing histidine kinase"/>
    <property type="match status" value="1"/>
</dbReference>
<keyword evidence="7 12" id="KW-0547">Nucleotide-binding</keyword>
<dbReference type="PROSITE" id="PS50109">
    <property type="entry name" value="HIS_KIN"/>
    <property type="match status" value="1"/>
</dbReference>
<gene>
    <name evidence="14" type="ORF">BTR14_17005</name>
</gene>
<dbReference type="PANTHER" id="PTHR43065:SF46">
    <property type="entry name" value="C4-DICARBOXYLATE TRANSPORT SENSOR PROTEIN DCTB"/>
    <property type="match status" value="1"/>
</dbReference>
<evidence type="ECO:0000256" key="1">
    <source>
        <dbReference type="ARBA" id="ARBA00000085"/>
    </source>
</evidence>
<proteinExistence type="predicted"/>
<evidence type="ECO:0000256" key="2">
    <source>
        <dbReference type="ARBA" id="ARBA00004651"/>
    </source>
</evidence>
<evidence type="ECO:0000256" key="6">
    <source>
        <dbReference type="ARBA" id="ARBA00022692"/>
    </source>
</evidence>
<sequence length="603" mass="65923">MRRESGLLQRTRRSLLALCVTGLVTIAVVWIATPILKRSFMDEAASQAASALRLAVAALNGHLKRYEALPALIADHDDIQDLLADPGNPELRQTADLYLKAINALLKSSEIYVMKPDGETIAASNFDTPTSFVGENFSYRPYFQQAIAGQTARFYALGTTSAKRGYYFSAPVRIAGAIRGAIVFKVDVDLIEASWRDSDYKIFVSDPEGIIFMSGNPDWLYASLVPLTPDRLARTAASRRYADKLPHTLLVTRSRVEGHDILTMPGPAGATRDYLLLSEAVEDAGWTVNVLTDTASAVNQWRTALAAIVLSICFAALVFFVLIQRKARRDERMLMDIQAKAELERRVAERTADLAYVNRKLRDTQADLIQAAKLAGLGQMSAALSHEFNQPLAAVRNYAESADLLISRDRLPEARDNLARIGKLVDRMASLSQHLRNFARKPNERLDPVSLDAVLEDTLEIVRPRLATARATITVDLGEPAPVVLAGPIRLQQVLVNIVTNAADAVEEKDDRRITLTARRAQDNAVIEIRDRGDGVSPAIAARIFDPFFTTKGVGKGLGLGLSISYNIVKDFGGDLTVANHAEGGAVFSIVIPLAVPQKEAAQ</sequence>
<dbReference type="RefSeq" id="WP_081177015.1">
    <property type="nucleotide sequence ID" value="NZ_MSPX01000016.1"/>
</dbReference>
<evidence type="ECO:0000256" key="7">
    <source>
        <dbReference type="ARBA" id="ARBA00022741"/>
    </source>
</evidence>
<protein>
    <recommendedName>
        <fullName evidence="12">C4-dicarboxylate transport sensor protein</fullName>
        <ecNumber evidence="12">2.7.13.3</ecNumber>
    </recommendedName>
</protein>
<evidence type="ECO:0000256" key="8">
    <source>
        <dbReference type="ARBA" id="ARBA00022777"/>
    </source>
</evidence>
<dbReference type="InterPro" id="IPR003594">
    <property type="entry name" value="HATPase_dom"/>
</dbReference>
<evidence type="ECO:0000313" key="14">
    <source>
        <dbReference type="EMBL" id="OQP85061.1"/>
    </source>
</evidence>
<keyword evidence="12" id="KW-0997">Cell inner membrane</keyword>
<evidence type="ECO:0000313" key="15">
    <source>
        <dbReference type="Proteomes" id="UP000192652"/>
    </source>
</evidence>
<dbReference type="InterPro" id="IPR036097">
    <property type="entry name" value="HisK_dim/P_sf"/>
</dbReference>
<dbReference type="PRINTS" id="PR00344">
    <property type="entry name" value="BCTRLSENSOR"/>
</dbReference>
<keyword evidence="11 12" id="KW-0902">Two-component regulatory system</keyword>
<dbReference type="PANTHER" id="PTHR43065">
    <property type="entry name" value="SENSOR HISTIDINE KINASE"/>
    <property type="match status" value="1"/>
</dbReference>
<dbReference type="InterPro" id="IPR004358">
    <property type="entry name" value="Sig_transdc_His_kin-like_C"/>
</dbReference>
<keyword evidence="12" id="KW-0472">Membrane</keyword>
<dbReference type="SUPFAM" id="SSF55874">
    <property type="entry name" value="ATPase domain of HSP90 chaperone/DNA topoisomerase II/histidine kinase"/>
    <property type="match status" value="1"/>
</dbReference>
<keyword evidence="9 12" id="KW-0067">ATP-binding</keyword>
<keyword evidence="4" id="KW-0597">Phosphoprotein</keyword>
<dbReference type="Gene3D" id="1.10.287.130">
    <property type="match status" value="1"/>
</dbReference>
<comment type="caution">
    <text evidence="12">Lacks conserved residue(s) required for the propagation of feature annotation.</text>
</comment>
<dbReference type="EC" id="2.7.13.3" evidence="12"/>
<reference evidence="14 15" key="1">
    <citation type="journal article" date="2017" name="Antonie Van Leeuwenhoek">
        <title>Rhizobium rhizosphaerae sp. nov., a novel species isolated from rice rhizosphere.</title>
        <authorList>
            <person name="Zhao J.J."/>
            <person name="Zhang J."/>
            <person name="Zhang R.J."/>
            <person name="Zhang C.W."/>
            <person name="Yin H.Q."/>
            <person name="Zhang X.X."/>
        </authorList>
    </citation>
    <scope>NUCLEOTIDE SEQUENCE [LARGE SCALE GENOMIC DNA]</scope>
    <source>
        <strain evidence="14 15">RD15</strain>
    </source>
</reference>
<dbReference type="SMART" id="SM00387">
    <property type="entry name" value="HATPase_c"/>
    <property type="match status" value="1"/>
</dbReference>
<dbReference type="InterPro" id="IPR036890">
    <property type="entry name" value="HATPase_C_sf"/>
</dbReference>
<organism evidence="14 15">
    <name type="scientific">Xaviernesmea rhizosphaerae</name>
    <dbReference type="NCBI Taxonomy" id="1672749"/>
    <lineage>
        <taxon>Bacteria</taxon>
        <taxon>Pseudomonadati</taxon>
        <taxon>Pseudomonadota</taxon>
        <taxon>Alphaproteobacteria</taxon>
        <taxon>Hyphomicrobiales</taxon>
        <taxon>Rhizobiaceae</taxon>
        <taxon>Rhizobium/Agrobacterium group</taxon>
        <taxon>Xaviernesmea</taxon>
    </lineage>
</organism>
<keyword evidence="3 12" id="KW-1003">Cell membrane</keyword>
<dbReference type="GO" id="GO:0016301">
    <property type="term" value="F:kinase activity"/>
    <property type="evidence" value="ECO:0007669"/>
    <property type="project" value="UniProtKB-KW"/>
</dbReference>
<evidence type="ECO:0000259" key="13">
    <source>
        <dbReference type="PROSITE" id="PS50109"/>
    </source>
</evidence>
<dbReference type="SUPFAM" id="SSF103190">
    <property type="entry name" value="Sensory domain-like"/>
    <property type="match status" value="1"/>
</dbReference>
<evidence type="ECO:0000256" key="12">
    <source>
        <dbReference type="PIRNR" id="PIRNR036431"/>
    </source>
</evidence>
<keyword evidence="10 12" id="KW-1133">Transmembrane helix</keyword>
<dbReference type="InterPro" id="IPR003661">
    <property type="entry name" value="HisK_dim/P_dom"/>
</dbReference>
<dbReference type="InterPro" id="IPR005467">
    <property type="entry name" value="His_kinase_dom"/>
</dbReference>
<feature type="transmembrane region" description="Helical" evidence="12">
    <location>
        <begin position="304"/>
        <end position="323"/>
    </location>
</feature>
<dbReference type="Pfam" id="PF00512">
    <property type="entry name" value="HisKA"/>
    <property type="match status" value="1"/>
</dbReference>
<keyword evidence="15" id="KW-1185">Reference proteome</keyword>
<evidence type="ECO:0000256" key="10">
    <source>
        <dbReference type="ARBA" id="ARBA00022989"/>
    </source>
</evidence>
<dbReference type="InterPro" id="IPR017055">
    <property type="entry name" value="Sig_transdc_His_kinase_DctB"/>
</dbReference>
<keyword evidence="6 12" id="KW-0812">Transmembrane</keyword>
<dbReference type="PIRSF" id="PIRSF036431">
    <property type="entry name" value="STHK_DctB"/>
    <property type="match status" value="1"/>
</dbReference>
<evidence type="ECO:0000256" key="4">
    <source>
        <dbReference type="ARBA" id="ARBA00022553"/>
    </source>
</evidence>